<dbReference type="EMBL" id="FZOW01000017">
    <property type="protein sequence ID" value="SNT40580.1"/>
    <property type="molecule type" value="Genomic_DNA"/>
</dbReference>
<reference evidence="8" key="1">
    <citation type="submission" date="2017-06" db="EMBL/GenBank/DDBJ databases">
        <authorList>
            <person name="Varghese N."/>
            <person name="Submissions S."/>
        </authorList>
    </citation>
    <scope>NUCLEOTIDE SEQUENCE [LARGE SCALE GENOMIC DNA]</scope>
    <source>
        <strain evidence="8">JCM 23211</strain>
    </source>
</reference>
<dbReference type="RefSeq" id="WP_089250879.1">
    <property type="nucleotide sequence ID" value="NZ_FZOW01000017.1"/>
</dbReference>
<dbReference type="Proteomes" id="UP000198327">
    <property type="component" value="Unassembled WGS sequence"/>
</dbReference>
<keyword evidence="2" id="KW-1003">Cell membrane</keyword>
<feature type="transmembrane region" description="Helical" evidence="6">
    <location>
        <begin position="374"/>
        <end position="402"/>
    </location>
</feature>
<feature type="transmembrane region" description="Helical" evidence="6">
    <location>
        <begin position="159"/>
        <end position="180"/>
    </location>
</feature>
<gene>
    <name evidence="7" type="ORF">SAMN05421642_11779</name>
</gene>
<evidence type="ECO:0000256" key="4">
    <source>
        <dbReference type="ARBA" id="ARBA00022989"/>
    </source>
</evidence>
<dbReference type="InterPro" id="IPR002797">
    <property type="entry name" value="Polysacc_synth"/>
</dbReference>
<evidence type="ECO:0000256" key="6">
    <source>
        <dbReference type="SAM" id="Phobius"/>
    </source>
</evidence>
<evidence type="ECO:0000256" key="5">
    <source>
        <dbReference type="ARBA" id="ARBA00023136"/>
    </source>
</evidence>
<evidence type="ECO:0000256" key="2">
    <source>
        <dbReference type="ARBA" id="ARBA00022475"/>
    </source>
</evidence>
<proteinExistence type="predicted"/>
<keyword evidence="5 6" id="KW-0472">Membrane</keyword>
<dbReference type="GO" id="GO:0005886">
    <property type="term" value="C:plasma membrane"/>
    <property type="evidence" value="ECO:0007669"/>
    <property type="project" value="UniProtKB-SubCell"/>
</dbReference>
<evidence type="ECO:0000256" key="3">
    <source>
        <dbReference type="ARBA" id="ARBA00022692"/>
    </source>
</evidence>
<feature type="transmembrane region" description="Helical" evidence="6">
    <location>
        <begin position="302"/>
        <end position="322"/>
    </location>
</feature>
<accession>A0A239MDL5</accession>
<keyword evidence="8" id="KW-1185">Reference proteome</keyword>
<dbReference type="PANTHER" id="PTHR30250:SF11">
    <property type="entry name" value="O-ANTIGEN TRANSPORTER-RELATED"/>
    <property type="match status" value="1"/>
</dbReference>
<evidence type="ECO:0000313" key="8">
    <source>
        <dbReference type="Proteomes" id="UP000198327"/>
    </source>
</evidence>
<evidence type="ECO:0000256" key="1">
    <source>
        <dbReference type="ARBA" id="ARBA00004651"/>
    </source>
</evidence>
<dbReference type="AlphaFoldDB" id="A0A239MDL5"/>
<dbReference type="Pfam" id="PF01943">
    <property type="entry name" value="Polysacc_synt"/>
    <property type="match status" value="1"/>
</dbReference>
<protein>
    <submittedName>
        <fullName evidence="7">Membrane protein involved in the export of O-antigen and teichoic acid</fullName>
    </submittedName>
</protein>
<feature type="transmembrane region" description="Helical" evidence="6">
    <location>
        <begin position="129"/>
        <end position="147"/>
    </location>
</feature>
<keyword evidence="3 6" id="KW-0812">Transmembrane</keyword>
<feature type="transmembrane region" description="Helical" evidence="6">
    <location>
        <begin position="57"/>
        <end position="79"/>
    </location>
</feature>
<feature type="transmembrane region" description="Helical" evidence="6">
    <location>
        <begin position="414"/>
        <end position="433"/>
    </location>
</feature>
<feature type="transmembrane region" description="Helical" evidence="6">
    <location>
        <begin position="186"/>
        <end position="204"/>
    </location>
</feature>
<name>A0A239MDL5_9NOCA</name>
<dbReference type="InterPro" id="IPR050833">
    <property type="entry name" value="Poly_Biosynth_Transport"/>
</dbReference>
<evidence type="ECO:0000313" key="7">
    <source>
        <dbReference type="EMBL" id="SNT40580.1"/>
    </source>
</evidence>
<feature type="transmembrane region" description="Helical" evidence="6">
    <location>
        <begin position="99"/>
        <end position="123"/>
    </location>
</feature>
<feature type="transmembrane region" description="Helical" evidence="6">
    <location>
        <begin position="334"/>
        <end position="353"/>
    </location>
</feature>
<keyword evidence="4 6" id="KW-1133">Transmembrane helix</keyword>
<dbReference type="OrthoDB" id="4458823at2"/>
<comment type="subcellular location">
    <subcellularLocation>
        <location evidence="1">Cell membrane</location>
        <topology evidence="1">Multi-pass membrane protein</topology>
    </subcellularLocation>
</comment>
<feature type="transmembrane region" description="Helical" evidence="6">
    <location>
        <begin position="21"/>
        <end position="45"/>
    </location>
</feature>
<organism evidence="7 8">
    <name type="scientific">Rhodococcoides kyotonense</name>
    <dbReference type="NCBI Taxonomy" id="398843"/>
    <lineage>
        <taxon>Bacteria</taxon>
        <taxon>Bacillati</taxon>
        <taxon>Actinomycetota</taxon>
        <taxon>Actinomycetes</taxon>
        <taxon>Mycobacteriales</taxon>
        <taxon>Nocardiaceae</taxon>
        <taxon>Rhodococcoides</taxon>
    </lineage>
</organism>
<sequence length="447" mass="46734">MRNLVLRAKGTRLSRTLVNTVSSPAGLLVGRVVASGTAVITSPIIARAIGADGRGLVAASMTVLTVLPIALALGLPWAVRRRCAVDPANRMPVMRTSFILSLVSVIPAGAMGLALTHSILASLPPAGKVWLMVGLLLTPLIVSRNCLYSVLVIEDRFRALFFATVSQPIANLTVLTLLYLSGALTVASAIASTSVSVLVSFLITSRLNDIRLRGPKVPVGGLLREAIKSAGAQISEIASYRLNQLILLPIIGSAALGNYAVALNIALAPVPVGQALGTATFKKSATLDTEGRKAIVQESLRAAVSTGFLLMSIIAILAPWVIPFVFGSQFERSVPVTLILCIGALFVIANYTLTSNMIAQDRSHRASIAQYAGFSLGLVATVSLGHFFGLIGATVGSVLGFVTTSVTATLLLKVPLRAWIPTFAGVKCAGALLRGKTMQNRSSFSEG</sequence>
<dbReference type="PANTHER" id="PTHR30250">
    <property type="entry name" value="PST FAMILY PREDICTED COLANIC ACID TRANSPORTER"/>
    <property type="match status" value="1"/>
</dbReference>